<dbReference type="GO" id="GO:0009897">
    <property type="term" value="C:external side of plasma membrane"/>
    <property type="evidence" value="ECO:0007669"/>
    <property type="project" value="TreeGrafter"/>
</dbReference>
<dbReference type="PANTHER" id="PTHR24100:SF149">
    <property type="entry name" value="BG-LIKE ANTIGEN 1-RELATED"/>
    <property type="match status" value="1"/>
</dbReference>
<dbReference type="InterPro" id="IPR050504">
    <property type="entry name" value="IgSF_BTN/MOG"/>
</dbReference>
<dbReference type="InterPro" id="IPR013783">
    <property type="entry name" value="Ig-like_fold"/>
</dbReference>
<dbReference type="Gene3D" id="2.60.40.10">
    <property type="entry name" value="Immunoglobulins"/>
    <property type="match status" value="1"/>
</dbReference>
<dbReference type="GO" id="GO:0050852">
    <property type="term" value="P:T cell receptor signaling pathway"/>
    <property type="evidence" value="ECO:0007669"/>
    <property type="project" value="TreeGrafter"/>
</dbReference>
<dbReference type="InterPro" id="IPR003599">
    <property type="entry name" value="Ig_sub"/>
</dbReference>
<reference evidence="8" key="2">
    <citation type="submission" date="2025-08" db="UniProtKB">
        <authorList>
            <consortium name="Ensembl"/>
        </authorList>
    </citation>
    <scope>IDENTIFICATION</scope>
</reference>
<sequence>MCHHHPNQKPLYLLFAAQFQVLGSDHPITATVGGDVVLPCHLSPRMNAEHMEVRWFRSRFSIYVHLYQSGQDHFSSQMPEYQGRTEFLKGGVSNGNVSLRILRTRLSDEGQYQCLIKDGNFYEEATLELKVAGKAPEAGLPMRKASGFNHFPYEDLEILSISPV</sequence>
<dbReference type="CDD" id="cd05713">
    <property type="entry name" value="IgV_MOG_like"/>
    <property type="match status" value="1"/>
</dbReference>
<keyword evidence="5" id="KW-1015">Disulfide bond</keyword>
<name>A0A493SSX3_ANAPP</name>
<feature type="domain" description="Ig-like" evidence="7">
    <location>
        <begin position="10"/>
        <end position="128"/>
    </location>
</feature>
<dbReference type="OMA" id="IWSKSEN"/>
<keyword evidence="2" id="KW-0812">Transmembrane</keyword>
<reference evidence="8" key="3">
    <citation type="submission" date="2025-09" db="UniProtKB">
        <authorList>
            <consortium name="Ensembl"/>
        </authorList>
    </citation>
    <scope>IDENTIFICATION</scope>
</reference>
<keyword evidence="6" id="KW-0393">Immunoglobulin domain</keyword>
<dbReference type="SMART" id="SM00406">
    <property type="entry name" value="IGv"/>
    <property type="match status" value="1"/>
</dbReference>
<protein>
    <recommendedName>
        <fullName evidence="7">Ig-like domain-containing protein</fullName>
    </recommendedName>
</protein>
<evidence type="ECO:0000259" key="7">
    <source>
        <dbReference type="PROSITE" id="PS50835"/>
    </source>
</evidence>
<proteinExistence type="predicted"/>
<comment type="subcellular location">
    <subcellularLocation>
        <location evidence="1">Membrane</location>
    </subcellularLocation>
</comment>
<dbReference type="SMART" id="SM00409">
    <property type="entry name" value="IG"/>
    <property type="match status" value="1"/>
</dbReference>
<dbReference type="InterPro" id="IPR007110">
    <property type="entry name" value="Ig-like_dom"/>
</dbReference>
<dbReference type="InterPro" id="IPR036179">
    <property type="entry name" value="Ig-like_dom_sf"/>
</dbReference>
<dbReference type="GO" id="GO:0005102">
    <property type="term" value="F:signaling receptor binding"/>
    <property type="evidence" value="ECO:0007669"/>
    <property type="project" value="TreeGrafter"/>
</dbReference>
<dbReference type="PANTHER" id="PTHR24100">
    <property type="entry name" value="BUTYROPHILIN"/>
    <property type="match status" value="1"/>
</dbReference>
<dbReference type="Ensembl" id="ENSAPLT00000043559.1">
    <property type="protein sequence ID" value="ENSAPLP00000016667.1"/>
    <property type="gene ID" value="ENSAPLG00000028490.1"/>
</dbReference>
<dbReference type="PROSITE" id="PS50835">
    <property type="entry name" value="IG_LIKE"/>
    <property type="match status" value="1"/>
</dbReference>
<dbReference type="SUPFAM" id="SSF48726">
    <property type="entry name" value="Immunoglobulin"/>
    <property type="match status" value="1"/>
</dbReference>
<dbReference type="InterPro" id="IPR013106">
    <property type="entry name" value="Ig_V-set"/>
</dbReference>
<evidence type="ECO:0000313" key="8">
    <source>
        <dbReference type="Ensembl" id="ENSAPLP00000016667.1"/>
    </source>
</evidence>
<dbReference type="Proteomes" id="UP000016666">
    <property type="component" value="Unassembled WGS sequence"/>
</dbReference>
<evidence type="ECO:0000313" key="9">
    <source>
        <dbReference type="Proteomes" id="UP000016666"/>
    </source>
</evidence>
<accession>A0A493SSX3</accession>
<reference evidence="9" key="1">
    <citation type="submission" date="2017-10" db="EMBL/GenBank/DDBJ databases">
        <title>A new Pekin duck reference genome.</title>
        <authorList>
            <person name="Hou Z.-C."/>
            <person name="Zhou Z.-K."/>
            <person name="Zhu F."/>
            <person name="Hou S.-S."/>
        </authorList>
    </citation>
    <scope>NUCLEOTIDE SEQUENCE [LARGE SCALE GENOMIC DNA]</scope>
</reference>
<keyword evidence="4" id="KW-0472">Membrane</keyword>
<evidence type="ECO:0000256" key="5">
    <source>
        <dbReference type="ARBA" id="ARBA00023157"/>
    </source>
</evidence>
<dbReference type="Pfam" id="PF07686">
    <property type="entry name" value="V-set"/>
    <property type="match status" value="1"/>
</dbReference>
<organism evidence="8 9">
    <name type="scientific">Anas platyrhynchos platyrhynchos</name>
    <name type="common">Northern mallard</name>
    <dbReference type="NCBI Taxonomy" id="8840"/>
    <lineage>
        <taxon>Eukaryota</taxon>
        <taxon>Metazoa</taxon>
        <taxon>Chordata</taxon>
        <taxon>Craniata</taxon>
        <taxon>Vertebrata</taxon>
        <taxon>Euteleostomi</taxon>
        <taxon>Archelosauria</taxon>
        <taxon>Archosauria</taxon>
        <taxon>Dinosauria</taxon>
        <taxon>Saurischia</taxon>
        <taxon>Theropoda</taxon>
        <taxon>Coelurosauria</taxon>
        <taxon>Aves</taxon>
        <taxon>Neognathae</taxon>
        <taxon>Galloanserae</taxon>
        <taxon>Anseriformes</taxon>
        <taxon>Anatidae</taxon>
        <taxon>Anatinae</taxon>
        <taxon>Anas</taxon>
    </lineage>
</organism>
<keyword evidence="9" id="KW-1185">Reference proteome</keyword>
<evidence type="ECO:0000256" key="6">
    <source>
        <dbReference type="ARBA" id="ARBA00023319"/>
    </source>
</evidence>
<evidence type="ECO:0000256" key="2">
    <source>
        <dbReference type="ARBA" id="ARBA00022692"/>
    </source>
</evidence>
<dbReference type="FunFam" id="2.60.40.10:FF:000183">
    <property type="entry name" value="Myelin-oligodendrocyte glycoprotein"/>
    <property type="match status" value="1"/>
</dbReference>
<dbReference type="GO" id="GO:0001817">
    <property type="term" value="P:regulation of cytokine production"/>
    <property type="evidence" value="ECO:0007669"/>
    <property type="project" value="TreeGrafter"/>
</dbReference>
<evidence type="ECO:0000256" key="1">
    <source>
        <dbReference type="ARBA" id="ARBA00004370"/>
    </source>
</evidence>
<keyword evidence="3" id="KW-1133">Transmembrane helix</keyword>
<dbReference type="AlphaFoldDB" id="A0A493SSX3"/>
<dbReference type="GeneTree" id="ENSGT00940000153527"/>
<evidence type="ECO:0000256" key="4">
    <source>
        <dbReference type="ARBA" id="ARBA00023136"/>
    </source>
</evidence>
<evidence type="ECO:0000256" key="3">
    <source>
        <dbReference type="ARBA" id="ARBA00022989"/>
    </source>
</evidence>